<evidence type="ECO:0000256" key="1">
    <source>
        <dbReference type="SAM" id="SignalP"/>
    </source>
</evidence>
<evidence type="ECO:0000313" key="2">
    <source>
        <dbReference type="EMBL" id="RCK61320.1"/>
    </source>
</evidence>
<reference evidence="2 3" key="1">
    <citation type="submission" date="2018-07" db="EMBL/GenBank/DDBJ databases">
        <title>Microbacterium endoborsara sp. nov., a novel actinobacterium isolated from Borszczowia aralocaspica.</title>
        <authorList>
            <person name="An D."/>
        </authorList>
    </citation>
    <scope>NUCLEOTIDE SEQUENCE [LARGE SCALE GENOMIC DNA]</scope>
    <source>
        <strain evidence="2 3">C1.15228</strain>
    </source>
</reference>
<keyword evidence="3" id="KW-1185">Reference proteome</keyword>
<keyword evidence="1" id="KW-0732">Signal</keyword>
<gene>
    <name evidence="2" type="ORF">DTO57_01320</name>
</gene>
<dbReference type="Proteomes" id="UP000253508">
    <property type="component" value="Unassembled WGS sequence"/>
</dbReference>
<feature type="signal peptide" evidence="1">
    <location>
        <begin position="1"/>
        <end position="24"/>
    </location>
</feature>
<dbReference type="AlphaFoldDB" id="A0A367Y6T7"/>
<dbReference type="PROSITE" id="PS51257">
    <property type="entry name" value="PROKAR_LIPOPROTEIN"/>
    <property type="match status" value="1"/>
</dbReference>
<dbReference type="EMBL" id="QORO01000001">
    <property type="protein sequence ID" value="RCK61320.1"/>
    <property type="molecule type" value="Genomic_DNA"/>
</dbReference>
<protein>
    <recommendedName>
        <fullName evidence="4">Nitrate ABC transporter substrate-binding protein</fullName>
    </recommendedName>
</protein>
<evidence type="ECO:0000313" key="3">
    <source>
        <dbReference type="Proteomes" id="UP000253508"/>
    </source>
</evidence>
<dbReference type="OrthoDB" id="5082740at2"/>
<name>A0A367Y6T7_9MICO</name>
<sequence>MKRAAAVLALPVAALALASCSADADADPTPVSTPTQAVTTPAVDMTCDSIMRTSFVDQLKDLGWGAQASQFRIGEHVLDGGIQCVWGDESGLDSGQMYGWAPIDDATSTEMQTYLEDNGWIHSDDGEYVYLSEDPERSYAENADEVITYQFAPGWVALADTKSGLALVTWRG</sequence>
<evidence type="ECO:0008006" key="4">
    <source>
        <dbReference type="Google" id="ProtNLM"/>
    </source>
</evidence>
<accession>A0A367Y6T7</accession>
<proteinExistence type="predicted"/>
<organism evidence="2 3">
    <name type="scientific">Microbacterium sorbitolivorans</name>
    <dbReference type="NCBI Taxonomy" id="1867410"/>
    <lineage>
        <taxon>Bacteria</taxon>
        <taxon>Bacillati</taxon>
        <taxon>Actinomycetota</taxon>
        <taxon>Actinomycetes</taxon>
        <taxon>Micrococcales</taxon>
        <taxon>Microbacteriaceae</taxon>
        <taxon>Microbacterium</taxon>
    </lineage>
</organism>
<dbReference type="RefSeq" id="WP_114116427.1">
    <property type="nucleotide sequence ID" value="NZ_BMHU01000001.1"/>
</dbReference>
<feature type="chain" id="PRO_5039333389" description="Nitrate ABC transporter substrate-binding protein" evidence="1">
    <location>
        <begin position="25"/>
        <end position="172"/>
    </location>
</feature>
<comment type="caution">
    <text evidence="2">The sequence shown here is derived from an EMBL/GenBank/DDBJ whole genome shotgun (WGS) entry which is preliminary data.</text>
</comment>